<reference evidence="1" key="1">
    <citation type="journal article" date="2015" name="Nature">
        <title>rRNA introns, odd ribosomes, and small enigmatic genomes across a large radiation of phyla.</title>
        <authorList>
            <person name="Brown C.T."/>
            <person name="Hug L.A."/>
            <person name="Thomas B.C."/>
            <person name="Sharon I."/>
            <person name="Castelle C.J."/>
            <person name="Singh A."/>
            <person name="Wilkins M.J."/>
            <person name="Williams K.H."/>
            <person name="Banfield J.F."/>
        </authorList>
    </citation>
    <scope>NUCLEOTIDE SEQUENCE [LARGE SCALE GENOMIC DNA]</scope>
</reference>
<name>A0A0G0LNH4_9BACT</name>
<comment type="caution">
    <text evidence="1">The sequence shown here is derived from an EMBL/GenBank/DDBJ whole genome shotgun (WGS) entry which is preliminary data.</text>
</comment>
<proteinExistence type="predicted"/>
<accession>A0A0G0LNH4</accession>
<evidence type="ECO:0000313" key="2">
    <source>
        <dbReference type="Proteomes" id="UP000034706"/>
    </source>
</evidence>
<dbReference type="EMBL" id="LBVT01000007">
    <property type="protein sequence ID" value="KKQ92597.1"/>
    <property type="molecule type" value="Genomic_DNA"/>
</dbReference>
<gene>
    <name evidence="1" type="ORF">UT16_C0007G0008</name>
</gene>
<sequence>MVKYIYMITEQEKQHVPEIEALIQIAFEKGIGEAIQAAKAKNDPHLLDDFHDALIDRFYQKLVEAGKIVNS</sequence>
<protein>
    <submittedName>
        <fullName evidence="1">Uncharacterized protein</fullName>
    </submittedName>
</protein>
<dbReference type="AlphaFoldDB" id="A0A0G0LNH4"/>
<organism evidence="1 2">
    <name type="scientific">Candidatus Azambacteria bacterium GW2011_GWA2_39_10</name>
    <dbReference type="NCBI Taxonomy" id="1618611"/>
    <lineage>
        <taxon>Bacteria</taxon>
        <taxon>Candidatus Azamiibacteriota</taxon>
    </lineage>
</organism>
<evidence type="ECO:0000313" key="1">
    <source>
        <dbReference type="EMBL" id="KKQ92597.1"/>
    </source>
</evidence>
<dbReference type="Proteomes" id="UP000034706">
    <property type="component" value="Unassembled WGS sequence"/>
</dbReference>